<dbReference type="SUPFAM" id="SSF52540">
    <property type="entry name" value="P-loop containing nucleoside triphosphate hydrolases"/>
    <property type="match status" value="1"/>
</dbReference>
<evidence type="ECO:0000313" key="4">
    <source>
        <dbReference type="Proteomes" id="UP000324800"/>
    </source>
</evidence>
<dbReference type="AlphaFoldDB" id="A0A5J4PRP8"/>
<evidence type="ECO:0000259" key="2">
    <source>
        <dbReference type="Pfam" id="PF00005"/>
    </source>
</evidence>
<dbReference type="GO" id="GO:0016887">
    <property type="term" value="F:ATP hydrolysis activity"/>
    <property type="evidence" value="ECO:0007669"/>
    <property type="project" value="InterPro"/>
</dbReference>
<sequence length="85" mass="9318">HLASFGVTGQMANQLLGKMSGGERMRVALARMTLNRRPHLILLDEPTNHLDLEAREALAQAIQGFEGAVVMVTHDQHLITTSCQV</sequence>
<feature type="non-terminal residue" evidence="3">
    <location>
        <position position="1"/>
    </location>
</feature>
<dbReference type="InterPro" id="IPR050611">
    <property type="entry name" value="ABCF"/>
</dbReference>
<keyword evidence="1" id="KW-0677">Repeat</keyword>
<dbReference type="InterPro" id="IPR003439">
    <property type="entry name" value="ABC_transporter-like_ATP-bd"/>
</dbReference>
<dbReference type="OrthoDB" id="2110130at2759"/>
<dbReference type="PANTHER" id="PTHR19211:SF14">
    <property type="entry name" value="ATP-BINDING CASSETTE SUB-FAMILY F MEMBER 1"/>
    <property type="match status" value="1"/>
</dbReference>
<accession>A0A5J4PRP8</accession>
<dbReference type="Gene3D" id="3.40.50.300">
    <property type="entry name" value="P-loop containing nucleotide triphosphate hydrolases"/>
    <property type="match status" value="1"/>
</dbReference>
<organism evidence="3 4">
    <name type="scientific">Streblomastix strix</name>
    <dbReference type="NCBI Taxonomy" id="222440"/>
    <lineage>
        <taxon>Eukaryota</taxon>
        <taxon>Metamonada</taxon>
        <taxon>Preaxostyla</taxon>
        <taxon>Oxymonadida</taxon>
        <taxon>Streblomastigidae</taxon>
        <taxon>Streblomastix</taxon>
    </lineage>
</organism>
<gene>
    <name evidence="3" type="ORF">EZS28_056168</name>
</gene>
<dbReference type="InterPro" id="IPR027417">
    <property type="entry name" value="P-loop_NTPase"/>
</dbReference>
<feature type="non-terminal residue" evidence="3">
    <location>
        <position position="85"/>
    </location>
</feature>
<dbReference type="GO" id="GO:0005524">
    <property type="term" value="F:ATP binding"/>
    <property type="evidence" value="ECO:0007669"/>
    <property type="project" value="InterPro"/>
</dbReference>
<evidence type="ECO:0000313" key="3">
    <source>
        <dbReference type="EMBL" id="KAA6311224.1"/>
    </source>
</evidence>
<comment type="caution">
    <text evidence="3">The sequence shown here is derived from an EMBL/GenBank/DDBJ whole genome shotgun (WGS) entry which is preliminary data.</text>
</comment>
<dbReference type="PANTHER" id="PTHR19211">
    <property type="entry name" value="ATP-BINDING TRANSPORT PROTEIN-RELATED"/>
    <property type="match status" value="1"/>
</dbReference>
<dbReference type="Pfam" id="PF00005">
    <property type="entry name" value="ABC_tran"/>
    <property type="match status" value="1"/>
</dbReference>
<protein>
    <submittedName>
        <fullName evidence="3">Putative ABC transporter F family member 3</fullName>
    </submittedName>
</protein>
<dbReference type="EMBL" id="SNRW01049347">
    <property type="protein sequence ID" value="KAA6311224.1"/>
    <property type="molecule type" value="Genomic_DNA"/>
</dbReference>
<proteinExistence type="predicted"/>
<reference evidence="3 4" key="1">
    <citation type="submission" date="2019-03" db="EMBL/GenBank/DDBJ databases">
        <title>Single cell metagenomics reveals metabolic interactions within the superorganism composed of flagellate Streblomastix strix and complex community of Bacteroidetes bacteria on its surface.</title>
        <authorList>
            <person name="Treitli S.C."/>
            <person name="Kolisko M."/>
            <person name="Husnik F."/>
            <person name="Keeling P."/>
            <person name="Hampl V."/>
        </authorList>
    </citation>
    <scope>NUCLEOTIDE SEQUENCE [LARGE SCALE GENOMIC DNA]</scope>
    <source>
        <strain evidence="3">ST1C</strain>
    </source>
</reference>
<feature type="domain" description="ABC transporter" evidence="2">
    <location>
        <begin position="12"/>
        <end position="48"/>
    </location>
</feature>
<evidence type="ECO:0000256" key="1">
    <source>
        <dbReference type="ARBA" id="ARBA00022737"/>
    </source>
</evidence>
<dbReference type="Proteomes" id="UP000324800">
    <property type="component" value="Unassembled WGS sequence"/>
</dbReference>
<name>A0A5J4PRP8_9EUKA</name>